<dbReference type="AlphaFoldDB" id="A0A0K8NXH4"/>
<sequence>MTPALPLAAALLTAATLWPTAHAAAPVAYEAVHQGIVTRVELRIDGARFEGHLGEAALQLSLAGRAQGPRLDGQVQDPRSGQAVMPMAAELRGDELLLVLRPPAAAPARLHLRRVAAAAAPEATPAAGGRLDPQLVGRWRHESQINSAGGAGGFAAFSTVRSLTLGADGRVSQSVRSVGGGGNWSADGGERTEFSGRWMVRDGSLWVQPDGQPRFVAAGRYRFSGPYLVTENAQGRLVWQR</sequence>
<protein>
    <submittedName>
        <fullName evidence="2">Uncharacterized protein</fullName>
    </submittedName>
</protein>
<keyword evidence="3" id="KW-1185">Reference proteome</keyword>
<name>A0A0K8NXH4_PISS1</name>
<dbReference type="RefSeq" id="WP_054019087.1">
    <property type="nucleotide sequence ID" value="NZ_BBYR01000013.1"/>
</dbReference>
<dbReference type="Proteomes" id="UP000037660">
    <property type="component" value="Unassembled WGS sequence"/>
</dbReference>
<keyword evidence="1" id="KW-0732">Signal</keyword>
<evidence type="ECO:0000313" key="2">
    <source>
        <dbReference type="EMBL" id="GAP34999.1"/>
    </source>
</evidence>
<dbReference type="EMBL" id="BBYR01000013">
    <property type="protein sequence ID" value="GAP34999.1"/>
    <property type="molecule type" value="Genomic_DNA"/>
</dbReference>
<comment type="caution">
    <text evidence="2">The sequence shown here is derived from an EMBL/GenBank/DDBJ whole genome shotgun (WGS) entry which is preliminary data.</text>
</comment>
<reference evidence="3" key="1">
    <citation type="submission" date="2015-07" db="EMBL/GenBank/DDBJ databases">
        <title>Discovery of a poly(ethylene terephthalate assimilation.</title>
        <authorList>
            <person name="Yoshida S."/>
            <person name="Hiraga K."/>
            <person name="Takehana T."/>
            <person name="Taniguchi I."/>
            <person name="Yamaji H."/>
            <person name="Maeda Y."/>
            <person name="Toyohara K."/>
            <person name="Miyamoto K."/>
            <person name="Kimura Y."/>
            <person name="Oda K."/>
        </authorList>
    </citation>
    <scope>NUCLEOTIDE SEQUENCE [LARGE SCALE GENOMIC DNA]</scope>
    <source>
        <strain evidence="3">NBRC 110686 / TISTR 2288 / 201-F6</strain>
    </source>
</reference>
<accession>A0A0K8NXH4</accession>
<evidence type="ECO:0000313" key="3">
    <source>
        <dbReference type="Proteomes" id="UP000037660"/>
    </source>
</evidence>
<feature type="chain" id="PRO_5005513445" evidence="1">
    <location>
        <begin position="24"/>
        <end position="241"/>
    </location>
</feature>
<reference evidence="2 3" key="2">
    <citation type="journal article" date="2016" name="Science">
        <title>A bacterium that degrades and assimilates poly(ethylene terephthalate).</title>
        <authorList>
            <person name="Yoshida S."/>
            <person name="Hiraga K."/>
            <person name="Takehana T."/>
            <person name="Taniguchi I."/>
            <person name="Yamaji H."/>
            <person name="Maeda Y."/>
            <person name="Toyohara K."/>
            <person name="Miyamoto K."/>
            <person name="Kimura Y."/>
            <person name="Oda K."/>
        </authorList>
    </citation>
    <scope>NUCLEOTIDE SEQUENCE [LARGE SCALE GENOMIC DNA]</scope>
    <source>
        <strain evidence="3">NBRC 110686 / TISTR 2288 / 201-F6</strain>
    </source>
</reference>
<gene>
    <name evidence="2" type="ORF">ISF6_0564</name>
</gene>
<feature type="signal peptide" evidence="1">
    <location>
        <begin position="1"/>
        <end position="23"/>
    </location>
</feature>
<organism evidence="2 3">
    <name type="scientific">Piscinibacter sakaiensis</name>
    <name type="common">Ideonella sakaiensis</name>
    <dbReference type="NCBI Taxonomy" id="1547922"/>
    <lineage>
        <taxon>Bacteria</taxon>
        <taxon>Pseudomonadati</taxon>
        <taxon>Pseudomonadota</taxon>
        <taxon>Betaproteobacteria</taxon>
        <taxon>Burkholderiales</taxon>
        <taxon>Sphaerotilaceae</taxon>
        <taxon>Piscinibacter</taxon>
    </lineage>
</organism>
<evidence type="ECO:0000256" key="1">
    <source>
        <dbReference type="SAM" id="SignalP"/>
    </source>
</evidence>
<proteinExistence type="predicted"/>